<dbReference type="InterPro" id="IPR016032">
    <property type="entry name" value="Sig_transdc_resp-reg_C-effctor"/>
</dbReference>
<dbReference type="InterPro" id="IPR000792">
    <property type="entry name" value="Tscrpt_reg_LuxR_C"/>
</dbReference>
<organism evidence="2 3">
    <name type="scientific">Catenuloplanes atrovinosus</name>
    <dbReference type="NCBI Taxonomy" id="137266"/>
    <lineage>
        <taxon>Bacteria</taxon>
        <taxon>Bacillati</taxon>
        <taxon>Actinomycetota</taxon>
        <taxon>Actinomycetes</taxon>
        <taxon>Micromonosporales</taxon>
        <taxon>Micromonosporaceae</taxon>
        <taxon>Catenuloplanes</taxon>
    </lineage>
</organism>
<dbReference type="SUPFAM" id="SSF52540">
    <property type="entry name" value="P-loop containing nucleoside triphosphate hydrolases"/>
    <property type="match status" value="1"/>
</dbReference>
<accession>A0AAE4C9J9</accession>
<dbReference type="EMBL" id="JAVDYB010000001">
    <property type="protein sequence ID" value="MDR7274874.1"/>
    <property type="molecule type" value="Genomic_DNA"/>
</dbReference>
<dbReference type="SUPFAM" id="SSF46894">
    <property type="entry name" value="C-terminal effector domain of the bipartite response regulators"/>
    <property type="match status" value="1"/>
</dbReference>
<comment type="caution">
    <text evidence="2">The sequence shown here is derived from an EMBL/GenBank/DDBJ whole genome shotgun (WGS) entry which is preliminary data.</text>
</comment>
<dbReference type="RefSeq" id="WP_310365117.1">
    <property type="nucleotide sequence ID" value="NZ_JAVDYB010000001.1"/>
</dbReference>
<evidence type="ECO:0000313" key="3">
    <source>
        <dbReference type="Proteomes" id="UP001183643"/>
    </source>
</evidence>
<dbReference type="InterPro" id="IPR027417">
    <property type="entry name" value="P-loop_NTPase"/>
</dbReference>
<feature type="domain" description="HTH luxR-type" evidence="1">
    <location>
        <begin position="796"/>
        <end position="861"/>
    </location>
</feature>
<dbReference type="AlphaFoldDB" id="A0AAE4C9J9"/>
<dbReference type="Proteomes" id="UP001183643">
    <property type="component" value="Unassembled WGS sequence"/>
</dbReference>
<dbReference type="Pfam" id="PF13191">
    <property type="entry name" value="AAA_16"/>
    <property type="match status" value="1"/>
</dbReference>
<name>A0AAE4C9J9_9ACTN</name>
<dbReference type="InterPro" id="IPR041664">
    <property type="entry name" value="AAA_16"/>
</dbReference>
<gene>
    <name evidence="2" type="ORF">J2S41_001652</name>
</gene>
<dbReference type="PROSITE" id="PS50043">
    <property type="entry name" value="HTH_LUXR_2"/>
    <property type="match status" value="1"/>
</dbReference>
<dbReference type="Pfam" id="PF00196">
    <property type="entry name" value="GerE"/>
    <property type="match status" value="1"/>
</dbReference>
<keyword evidence="3" id="KW-1185">Reference proteome</keyword>
<keyword evidence="2" id="KW-0238">DNA-binding</keyword>
<dbReference type="Gene3D" id="3.40.50.300">
    <property type="entry name" value="P-loop containing nucleotide triphosphate hydrolases"/>
    <property type="match status" value="1"/>
</dbReference>
<dbReference type="Gene3D" id="1.10.10.10">
    <property type="entry name" value="Winged helix-like DNA-binding domain superfamily/Winged helix DNA-binding domain"/>
    <property type="match status" value="1"/>
</dbReference>
<evidence type="ECO:0000259" key="1">
    <source>
        <dbReference type="PROSITE" id="PS50043"/>
    </source>
</evidence>
<evidence type="ECO:0000313" key="2">
    <source>
        <dbReference type="EMBL" id="MDR7274874.1"/>
    </source>
</evidence>
<dbReference type="PRINTS" id="PR00038">
    <property type="entry name" value="HTHLUXR"/>
</dbReference>
<proteinExistence type="predicted"/>
<protein>
    <submittedName>
        <fullName evidence="2">DNA-binding CsgD family transcriptional regulator</fullName>
    </submittedName>
</protein>
<dbReference type="CDD" id="cd06170">
    <property type="entry name" value="LuxR_C_like"/>
    <property type="match status" value="1"/>
</dbReference>
<sequence length="866" mass="91877">MTPTERSSKHRLRQSFAGREDELRRIATAMSQSWCAGLALTGDRGTGKSRLLAEAADAADPATHLVVRATATPGVRLGAFAEHLPPSLLTAPFDGDTLRLAADALLAAAGRRRLVLAVDDAGRLDEASAALALRMARRGEAFLLTTVDRGRRLPHPLAEPWTLGHAEWMEVGPLDREAVERVLADTLPGALDGLLVQRFWEATAGNALLLRELITAQLAAGRLRTRDGMWRMTGDFAVPPWLAALVEERMAALPADARTALELLAHVEPMRPEVLGELVPAAALEAAEAHALIRVERETVRLTYPVHGDVLRATTPRLRARRWRAETAALLERHGAAPAELARAAAWRLADHRAPDPATTAAAARGALVLRDLRLAADLAGRAAAAGTGTAAAEPLGYGLLYTGRAAEAERSLAALGRPDDPADRARLAAVRAFTLFFGLGRDGAADALLRTAEAEAPEGRWRTRLPARRALLRACAGDHHGALRLAAGVPDEPEARLAHGLAQVFTGRPAEGIEALRRDWPDDAPWLPVLAGVGIVHGLLWSGRIAEADAAARTAYEHALEQRWAYARAVSCLLRAVVAHTRGLTGEQLHRCREGIAIARRHGPDGLLGALLGLLAHGQALAGDAHEAPRTLAEADRLAGPSTGMLRPWTDLARLWVTTATRRDPIPVAHAAWQRAADRGTPGPEAMILHALVRLGAPGHATDRLAALAGTAGSPLVTLYAAHARASADGDAGALATVSAAFEELGTPLPAAEAAAEESVRHRAAGRLALASAATARALVLARRCGATPPGTALGRLETPQITRREAEVASLACHGLSSKEIGVRLVVSVRTVENHLHRVYRKFGINTRAELRRLGVLLTEAHTG</sequence>
<dbReference type="SMART" id="SM00421">
    <property type="entry name" value="HTH_LUXR"/>
    <property type="match status" value="1"/>
</dbReference>
<dbReference type="GO" id="GO:0003677">
    <property type="term" value="F:DNA binding"/>
    <property type="evidence" value="ECO:0007669"/>
    <property type="project" value="UniProtKB-KW"/>
</dbReference>
<dbReference type="GO" id="GO:0006355">
    <property type="term" value="P:regulation of DNA-templated transcription"/>
    <property type="evidence" value="ECO:0007669"/>
    <property type="project" value="InterPro"/>
</dbReference>
<dbReference type="PROSITE" id="PS00622">
    <property type="entry name" value="HTH_LUXR_1"/>
    <property type="match status" value="1"/>
</dbReference>
<dbReference type="InterPro" id="IPR036388">
    <property type="entry name" value="WH-like_DNA-bd_sf"/>
</dbReference>
<reference evidence="2" key="1">
    <citation type="submission" date="2023-07" db="EMBL/GenBank/DDBJ databases">
        <title>Sequencing the genomes of 1000 actinobacteria strains.</title>
        <authorList>
            <person name="Klenk H.-P."/>
        </authorList>
    </citation>
    <scope>NUCLEOTIDE SEQUENCE</scope>
    <source>
        <strain evidence="2">DSM 44707</strain>
    </source>
</reference>